<reference evidence="3 4" key="1">
    <citation type="submission" date="2023-11" db="EMBL/GenBank/DDBJ databases">
        <authorList>
            <person name="Val-Calvo J."/>
            <person name="Scortti M."/>
            <person name="Vazquez-Boland J."/>
        </authorList>
    </citation>
    <scope>NUCLEOTIDE SEQUENCE [LARGE SCALE GENOMIC DNA]</scope>
    <source>
        <strain evidence="3 4">DSM 46662</strain>
    </source>
</reference>
<protein>
    <submittedName>
        <fullName evidence="3">CHAP domain-containing protein</fullName>
    </submittedName>
</protein>
<feature type="transmembrane region" description="Helical" evidence="1">
    <location>
        <begin position="6"/>
        <end position="28"/>
    </location>
</feature>
<comment type="caution">
    <text evidence="3">The sequence shown here is derived from an EMBL/GenBank/DDBJ whole genome shotgun (WGS) entry which is preliminary data.</text>
</comment>
<keyword evidence="1" id="KW-0472">Membrane</keyword>
<keyword evidence="1" id="KW-1133">Transmembrane helix</keyword>
<accession>A0ABW9FQM1</accession>
<evidence type="ECO:0000313" key="4">
    <source>
        <dbReference type="Proteomes" id="UP001629744"/>
    </source>
</evidence>
<dbReference type="InterPro" id="IPR007921">
    <property type="entry name" value="CHAP_dom"/>
</dbReference>
<evidence type="ECO:0000259" key="2">
    <source>
        <dbReference type="Pfam" id="PF05257"/>
    </source>
</evidence>
<gene>
    <name evidence="3" type="ORF">ABEU19_000397</name>
</gene>
<proteinExistence type="predicted"/>
<dbReference type="RefSeq" id="WP_348609140.1">
    <property type="nucleotide sequence ID" value="NZ_CP157276.1"/>
</dbReference>
<feature type="domain" description="Peptidase C51" evidence="2">
    <location>
        <begin position="82"/>
        <end position="170"/>
    </location>
</feature>
<name>A0ABW9FQM1_9NOCA</name>
<sequence length="194" mass="20767">MSSRSGVGQVAALVCAVVIVGVVGLVWWAPWRGGAMVGTELRSFPTVDGSTLDPTQARIVDVVRTEFDAQPSGTKYSEGAEESWCADFVSWTLREVGEPLSNPNSGSWRIPGVYTLQEYYESVGRFRPVDSGYVPKTGDVALYAPSSPFGQHTNFVIDYDAGTLTTVGGNEADAIKAHRFAVGDVPELLGYGVL</sequence>
<organism evidence="3 4">
    <name type="scientific">Prescottella soli</name>
    <dbReference type="NCBI Taxonomy" id="1543852"/>
    <lineage>
        <taxon>Bacteria</taxon>
        <taxon>Bacillati</taxon>
        <taxon>Actinomycetota</taxon>
        <taxon>Actinomycetes</taxon>
        <taxon>Mycobacteriales</taxon>
        <taxon>Nocardiaceae</taxon>
        <taxon>Prescottella</taxon>
    </lineage>
</organism>
<dbReference type="EMBL" id="JBDLNU010000001">
    <property type="protein sequence ID" value="MFM1726956.1"/>
    <property type="molecule type" value="Genomic_DNA"/>
</dbReference>
<dbReference type="Proteomes" id="UP001629744">
    <property type="component" value="Unassembled WGS sequence"/>
</dbReference>
<evidence type="ECO:0000313" key="3">
    <source>
        <dbReference type="EMBL" id="MFM1726956.1"/>
    </source>
</evidence>
<dbReference type="Pfam" id="PF05257">
    <property type="entry name" value="CHAP"/>
    <property type="match status" value="1"/>
</dbReference>
<keyword evidence="4" id="KW-1185">Reference proteome</keyword>
<evidence type="ECO:0000256" key="1">
    <source>
        <dbReference type="SAM" id="Phobius"/>
    </source>
</evidence>
<keyword evidence="1" id="KW-0812">Transmembrane</keyword>